<evidence type="ECO:0000256" key="2">
    <source>
        <dbReference type="ARBA" id="ARBA00022448"/>
    </source>
</evidence>
<keyword evidence="2" id="KW-0813">Transport</keyword>
<accession>A0ABV4NHR3</accession>
<evidence type="ECO:0000256" key="1">
    <source>
        <dbReference type="ARBA" id="ARBA00004141"/>
    </source>
</evidence>
<dbReference type="PROSITE" id="PS50850">
    <property type="entry name" value="MFS"/>
    <property type="match status" value="1"/>
</dbReference>
<organism evidence="9 10">
    <name type="scientific">Microbulbifer echini</name>
    <dbReference type="NCBI Taxonomy" id="1529067"/>
    <lineage>
        <taxon>Bacteria</taxon>
        <taxon>Pseudomonadati</taxon>
        <taxon>Pseudomonadota</taxon>
        <taxon>Gammaproteobacteria</taxon>
        <taxon>Cellvibrionales</taxon>
        <taxon>Microbulbiferaceae</taxon>
        <taxon>Microbulbifer</taxon>
    </lineage>
</organism>
<keyword evidence="3 6" id="KW-0812">Transmembrane</keyword>
<evidence type="ECO:0000259" key="8">
    <source>
        <dbReference type="PROSITE" id="PS50850"/>
    </source>
</evidence>
<evidence type="ECO:0000256" key="4">
    <source>
        <dbReference type="ARBA" id="ARBA00022989"/>
    </source>
</evidence>
<feature type="transmembrane region" description="Helical" evidence="6">
    <location>
        <begin position="189"/>
        <end position="208"/>
    </location>
</feature>
<feature type="chain" id="PRO_5046869414" evidence="7">
    <location>
        <begin position="21"/>
        <end position="458"/>
    </location>
</feature>
<dbReference type="EMBL" id="JBGMEL010000001">
    <property type="protein sequence ID" value="MFA0789027.1"/>
    <property type="molecule type" value="Genomic_DNA"/>
</dbReference>
<evidence type="ECO:0000313" key="10">
    <source>
        <dbReference type="Proteomes" id="UP001569414"/>
    </source>
</evidence>
<comment type="subcellular location">
    <subcellularLocation>
        <location evidence="1">Membrane</location>
        <topology evidence="1">Multi-pass membrane protein</topology>
    </subcellularLocation>
</comment>
<feature type="transmembrane region" description="Helical" evidence="6">
    <location>
        <begin position="288"/>
        <end position="308"/>
    </location>
</feature>
<dbReference type="Gene3D" id="1.20.1250.20">
    <property type="entry name" value="MFS general substrate transporter like domains"/>
    <property type="match status" value="1"/>
</dbReference>
<feature type="transmembrane region" description="Helical" evidence="6">
    <location>
        <begin position="320"/>
        <end position="339"/>
    </location>
</feature>
<feature type="transmembrane region" description="Helical" evidence="6">
    <location>
        <begin position="385"/>
        <end position="409"/>
    </location>
</feature>
<dbReference type="InterPro" id="IPR005829">
    <property type="entry name" value="Sugar_transporter_CS"/>
</dbReference>
<feature type="signal peptide" evidence="7">
    <location>
        <begin position="1"/>
        <end position="20"/>
    </location>
</feature>
<dbReference type="PRINTS" id="PR01036">
    <property type="entry name" value="TCRTETB"/>
</dbReference>
<dbReference type="InterPro" id="IPR036259">
    <property type="entry name" value="MFS_trans_sf"/>
</dbReference>
<protein>
    <submittedName>
        <fullName evidence="9">MFS transporter</fullName>
    </submittedName>
</protein>
<evidence type="ECO:0000256" key="3">
    <source>
        <dbReference type="ARBA" id="ARBA00022692"/>
    </source>
</evidence>
<evidence type="ECO:0000256" key="5">
    <source>
        <dbReference type="ARBA" id="ARBA00023136"/>
    </source>
</evidence>
<dbReference type="Gene3D" id="1.20.1720.10">
    <property type="entry name" value="Multidrug resistance protein D"/>
    <property type="match status" value="1"/>
</dbReference>
<keyword evidence="5 6" id="KW-0472">Membrane</keyword>
<dbReference type="PANTHER" id="PTHR42718:SF9">
    <property type="entry name" value="MAJOR FACILITATOR SUPERFAMILY MULTIDRUG TRANSPORTER MFSC"/>
    <property type="match status" value="1"/>
</dbReference>
<feature type="transmembrane region" description="Helical" evidence="6">
    <location>
        <begin position="148"/>
        <end position="168"/>
    </location>
</feature>
<feature type="transmembrane region" description="Helical" evidence="6">
    <location>
        <begin position="345"/>
        <end position="365"/>
    </location>
</feature>
<proteinExistence type="predicted"/>
<evidence type="ECO:0000256" key="7">
    <source>
        <dbReference type="SAM" id="SignalP"/>
    </source>
</evidence>
<keyword evidence="10" id="KW-1185">Reference proteome</keyword>
<dbReference type="PANTHER" id="PTHR42718">
    <property type="entry name" value="MAJOR FACILITATOR SUPERFAMILY MULTIDRUG TRANSPORTER MFSC"/>
    <property type="match status" value="1"/>
</dbReference>
<keyword evidence="7" id="KW-0732">Signal</keyword>
<dbReference type="CDD" id="cd17321">
    <property type="entry name" value="MFS_MMR_MDR_like"/>
    <property type="match status" value="1"/>
</dbReference>
<sequence length="458" mass="48561">MALCLATLLNALAVSSVNMALPELVAGLQTTYSRAQWVIVAFMIFLTAALAVAGRASDQVGRKKIFIHGVLIFTLANLLCVFSQNIWMLVLFRALQGIGAAMSTGVAMAIASDVLPKSRLGRAVGLLGSVSALGTGSGPVLGGLLLEIASWQAIFLIQVPLGILIYFLGLKYLPDDRTGANSPKGARALNILSAFCIFSATLFYTLSIKPVNDYYGLLNIVSIVFAGVSLWLLWRLRFKGHRVSPIALAFTHYPLTINLGTNFLVAASVMSSLVVGPFYLTLALGLDFSLAGFVMSAGSFTVAICSTVTGRIVDRFKSRATVLFGLLCLILGALGMVYLRVSHGVGGYLLCTATMAVGYGTYLSANNAFTMSNAGEQVRGSISGLLNLFRNLGLLTGAALMSMVFASVADFPQVSTSDYGLVVQGLNRVYALALLFLLTAFVAQGLSILLSRFKNHTS</sequence>
<comment type="caution">
    <text evidence="9">The sequence shown here is derived from an EMBL/GenBank/DDBJ whole genome shotgun (WGS) entry which is preliminary data.</text>
</comment>
<dbReference type="PROSITE" id="PS00216">
    <property type="entry name" value="SUGAR_TRANSPORT_1"/>
    <property type="match status" value="1"/>
</dbReference>
<dbReference type="Proteomes" id="UP001569414">
    <property type="component" value="Unassembled WGS sequence"/>
</dbReference>
<dbReference type="InterPro" id="IPR020846">
    <property type="entry name" value="MFS_dom"/>
</dbReference>
<dbReference type="Pfam" id="PF07690">
    <property type="entry name" value="MFS_1"/>
    <property type="match status" value="1"/>
</dbReference>
<feature type="transmembrane region" description="Helical" evidence="6">
    <location>
        <begin position="65"/>
        <end position="84"/>
    </location>
</feature>
<evidence type="ECO:0000256" key="6">
    <source>
        <dbReference type="SAM" id="Phobius"/>
    </source>
</evidence>
<feature type="transmembrane region" description="Helical" evidence="6">
    <location>
        <begin position="90"/>
        <end position="111"/>
    </location>
</feature>
<name>A0ABV4NHR3_9GAMM</name>
<dbReference type="RefSeq" id="WP_371842223.1">
    <property type="nucleotide sequence ID" value="NZ_JBGMEL010000001.1"/>
</dbReference>
<evidence type="ECO:0000313" key="9">
    <source>
        <dbReference type="EMBL" id="MFA0789027.1"/>
    </source>
</evidence>
<reference evidence="9 10" key="1">
    <citation type="submission" date="2024-08" db="EMBL/GenBank/DDBJ databases">
        <authorList>
            <person name="Ishaq N."/>
        </authorList>
    </citation>
    <scope>NUCLEOTIDE SEQUENCE [LARGE SCALE GENOMIC DNA]</scope>
    <source>
        <strain evidence="9 10">JCM 30400</strain>
    </source>
</reference>
<keyword evidence="4 6" id="KW-1133">Transmembrane helix</keyword>
<feature type="transmembrane region" description="Helical" evidence="6">
    <location>
        <begin position="255"/>
        <end position="282"/>
    </location>
</feature>
<feature type="transmembrane region" description="Helical" evidence="6">
    <location>
        <begin position="429"/>
        <end position="450"/>
    </location>
</feature>
<feature type="transmembrane region" description="Helical" evidence="6">
    <location>
        <begin position="35"/>
        <end position="53"/>
    </location>
</feature>
<dbReference type="InterPro" id="IPR011701">
    <property type="entry name" value="MFS"/>
</dbReference>
<gene>
    <name evidence="9" type="ORF">ACCI51_00615</name>
</gene>
<feature type="domain" description="Major facilitator superfamily (MFS) profile" evidence="8">
    <location>
        <begin position="1"/>
        <end position="455"/>
    </location>
</feature>
<feature type="transmembrane region" description="Helical" evidence="6">
    <location>
        <begin position="214"/>
        <end position="234"/>
    </location>
</feature>
<dbReference type="SUPFAM" id="SSF103473">
    <property type="entry name" value="MFS general substrate transporter"/>
    <property type="match status" value="1"/>
</dbReference>